<protein>
    <recommendedName>
        <fullName evidence="3">AAA+ ATPase domain-containing protein</fullName>
    </recommendedName>
</protein>
<dbReference type="SUPFAM" id="SSF52540">
    <property type="entry name" value="P-loop containing nucleoside triphosphate hydrolases"/>
    <property type="match status" value="1"/>
</dbReference>
<dbReference type="AlphaFoldDB" id="A0A2R6AWW9"/>
<dbReference type="Gene3D" id="3.40.50.300">
    <property type="entry name" value="P-loop containing nucleotide triphosphate hydrolases"/>
    <property type="match status" value="1"/>
</dbReference>
<comment type="similarity">
    <text evidence="1">Belongs to the GSP E family.</text>
</comment>
<evidence type="ECO:0000313" key="5">
    <source>
        <dbReference type="Proteomes" id="UP000240322"/>
    </source>
</evidence>
<feature type="region of interest" description="Disordered" evidence="2">
    <location>
        <begin position="398"/>
        <end position="429"/>
    </location>
</feature>
<dbReference type="SMART" id="SM00382">
    <property type="entry name" value="AAA"/>
    <property type="match status" value="1"/>
</dbReference>
<dbReference type="InterPro" id="IPR003593">
    <property type="entry name" value="AAA+_ATPase"/>
</dbReference>
<dbReference type="EMBL" id="NEXE01000046">
    <property type="protein sequence ID" value="PSN90803.1"/>
    <property type="molecule type" value="Genomic_DNA"/>
</dbReference>
<evidence type="ECO:0000313" key="4">
    <source>
        <dbReference type="EMBL" id="PSN90803.1"/>
    </source>
</evidence>
<comment type="caution">
    <text evidence="4">The sequence shown here is derived from an EMBL/GenBank/DDBJ whole genome shotgun (WGS) entry which is preliminary data.</text>
</comment>
<name>A0A2R6AWW9_9ARCH</name>
<dbReference type="InterPro" id="IPR027417">
    <property type="entry name" value="P-loop_NTPase"/>
</dbReference>
<evidence type="ECO:0000256" key="1">
    <source>
        <dbReference type="ARBA" id="ARBA00006611"/>
    </source>
</evidence>
<dbReference type="Gene3D" id="3.30.450.380">
    <property type="match status" value="1"/>
</dbReference>
<dbReference type="InterPro" id="IPR050921">
    <property type="entry name" value="T4SS_GSP_E_ATPase"/>
</dbReference>
<evidence type="ECO:0000259" key="3">
    <source>
        <dbReference type="SMART" id="SM00382"/>
    </source>
</evidence>
<dbReference type="PANTHER" id="PTHR30486">
    <property type="entry name" value="TWITCHING MOTILITY PROTEIN PILT"/>
    <property type="match status" value="1"/>
</dbReference>
<dbReference type="Pfam" id="PF00437">
    <property type="entry name" value="T2SSE"/>
    <property type="match status" value="1"/>
</dbReference>
<dbReference type="InterPro" id="IPR001482">
    <property type="entry name" value="T2SS/T4SS_dom"/>
</dbReference>
<organism evidence="4 5">
    <name type="scientific">Candidatus Marsarchaeota G2 archaeon OSP_D</name>
    <dbReference type="NCBI Taxonomy" id="1978157"/>
    <lineage>
        <taxon>Archaea</taxon>
        <taxon>Candidatus Marsarchaeota</taxon>
        <taxon>Candidatus Marsarchaeota group 2</taxon>
    </lineage>
</organism>
<dbReference type="GO" id="GO:0016887">
    <property type="term" value="F:ATP hydrolysis activity"/>
    <property type="evidence" value="ECO:0007669"/>
    <property type="project" value="InterPro"/>
</dbReference>
<dbReference type="Proteomes" id="UP000240322">
    <property type="component" value="Unassembled WGS sequence"/>
</dbReference>
<gene>
    <name evidence="4" type="ORF">B9Q03_05895</name>
</gene>
<feature type="compositionally biased region" description="Basic and acidic residues" evidence="2">
    <location>
        <begin position="413"/>
        <end position="429"/>
    </location>
</feature>
<proteinExistence type="inferred from homology"/>
<feature type="domain" description="AAA+ ATPase" evidence="3">
    <location>
        <begin position="273"/>
        <end position="399"/>
    </location>
</feature>
<reference evidence="4 5" key="1">
    <citation type="submission" date="2017-04" db="EMBL/GenBank/DDBJ databases">
        <title>Novel microbial lineages endemic to geothermal iron-oxide mats fill important gaps in the evolutionary history of Archaea.</title>
        <authorList>
            <person name="Jay Z.J."/>
            <person name="Beam J.P."/>
            <person name="Dlakic M."/>
            <person name="Rusch D.B."/>
            <person name="Kozubal M.A."/>
            <person name="Inskeep W.P."/>
        </authorList>
    </citation>
    <scope>NUCLEOTIDE SEQUENCE [LARGE SCALE GENOMIC DNA]</scope>
    <source>
        <strain evidence="4">OSP_D</strain>
    </source>
</reference>
<accession>A0A2R6AWW9</accession>
<dbReference type="PANTHER" id="PTHR30486:SF6">
    <property type="entry name" value="TYPE IV PILUS RETRACTATION ATPASE PILT"/>
    <property type="match status" value="1"/>
</dbReference>
<evidence type="ECO:0000256" key="2">
    <source>
        <dbReference type="SAM" id="MobiDB-lite"/>
    </source>
</evidence>
<sequence length="429" mass="48218">MSFLLRGKARQSSTGEKLKRVKSLLEKSRFTIKRLPPEVPGTPIREPYSIHGYPLVKVVVSEKDGNGYYTVVEPEVSEEQEKIYKLLMEKLYYGLRPAQQAATDPLRYVEENLLSLADDIGFGEEVRANFDVIMYYVKREVGYGICEIPFRDPLIEEIECHGYGIPLTVVLSRSDFARLTTNIVFADEDEVARFAERLSERSGRAPNRANPIVEGVLPEGHRVAVTYSDEVSRPGTTWDVRKFPEKPFTAPELVKLSMLSPSVAAYLWLLMEAKRFVLVVGATGSGKTTLLNALLTLLHPHSKIVTVEDTAELRLYHKNWERFFTRKASYIGTKEIGMNDLITVALRYRPDYIIVGEVRGQEMAALIQAVATGHGGATTFHGGDTNDVFTRVTGLAPSPRRGVQVGARSHSHRKEDPEPRNRALREEGR</sequence>